<name>A0A5K1K8V7_9APHY</name>
<proteinExistence type="predicted"/>
<sequence length="237" mass="26936">MHFGGNVRKPGGHFFTFADVDACCFGCVCVFNSKLDCSRIIDVGVAFHTLAFSENATYQNIPSPDPRPELRLTIRPLNYVFTAVDFEAYEFSRSYIFRDPRIARAALLAGGILWRLAIEEVVPDLVLDGPDPLSTQLGIGFRLRDEKDGYVYMDDQLTAVEVGSIVGMYFEKSEQHRIKWDRDTCPTWWPLPAYFKGSALDYPVWTPVAENWYQSLRRQDTLTKAGQGLAHFFEELG</sequence>
<reference evidence="1" key="1">
    <citation type="submission" date="2019-10" db="EMBL/GenBank/DDBJ databases">
        <authorList>
            <person name="Nor Muhammad N."/>
        </authorList>
    </citation>
    <scope>NUCLEOTIDE SEQUENCE</scope>
</reference>
<accession>A0A5K1K8V7</accession>
<dbReference type="AlphaFoldDB" id="A0A5K1K8V7"/>
<dbReference type="GO" id="GO:0006508">
    <property type="term" value="P:proteolysis"/>
    <property type="evidence" value="ECO:0007669"/>
    <property type="project" value="UniProtKB-KW"/>
</dbReference>
<protein>
    <submittedName>
        <fullName evidence="1">Candidapepsin-5 (Aspartate protease 5) (Secreted aspartic protease 5))</fullName>
        <ecNumber evidence="1">3.4.23.24</ecNumber>
    </submittedName>
</protein>
<keyword evidence="1" id="KW-0378">Hydrolase</keyword>
<organism evidence="1">
    <name type="scientific">Ganoderma boninense</name>
    <dbReference type="NCBI Taxonomy" id="34458"/>
    <lineage>
        <taxon>Eukaryota</taxon>
        <taxon>Fungi</taxon>
        <taxon>Dikarya</taxon>
        <taxon>Basidiomycota</taxon>
        <taxon>Agaricomycotina</taxon>
        <taxon>Agaricomycetes</taxon>
        <taxon>Polyporales</taxon>
        <taxon>Polyporaceae</taxon>
        <taxon>Ganoderma</taxon>
    </lineage>
</organism>
<dbReference type="GO" id="GO:0008233">
    <property type="term" value="F:peptidase activity"/>
    <property type="evidence" value="ECO:0007669"/>
    <property type="project" value="UniProtKB-KW"/>
</dbReference>
<dbReference type="EC" id="3.4.23.24" evidence="1"/>
<evidence type="ECO:0000313" key="1">
    <source>
        <dbReference type="EMBL" id="VWP02666.1"/>
    </source>
</evidence>
<gene>
    <name evidence="1" type="primary">P43094</name>
</gene>
<dbReference type="EMBL" id="LR730395">
    <property type="protein sequence ID" value="VWP02666.1"/>
    <property type="molecule type" value="Genomic_DNA"/>
</dbReference>
<keyword evidence="1" id="KW-0645">Protease</keyword>